<dbReference type="PANTHER" id="PTHR11626">
    <property type="entry name" value="FARNESYL-DIPHOSPHATE FARNESYLTRANSFERASE"/>
    <property type="match status" value="1"/>
</dbReference>
<dbReference type="GO" id="GO:0008610">
    <property type="term" value="P:lipid biosynthetic process"/>
    <property type="evidence" value="ECO:0007669"/>
    <property type="project" value="InterPro"/>
</dbReference>
<dbReference type="Gene3D" id="1.10.600.10">
    <property type="entry name" value="Farnesyl Diphosphate Synthase"/>
    <property type="match status" value="1"/>
</dbReference>
<gene>
    <name evidence="2" type="ORF">AKO1_012407</name>
</gene>
<dbReference type="EMBL" id="JAOPGA020000795">
    <property type="protein sequence ID" value="KAL0481810.1"/>
    <property type="molecule type" value="Genomic_DNA"/>
</dbReference>
<dbReference type="CDD" id="cd00683">
    <property type="entry name" value="Trans_IPPS_HH"/>
    <property type="match status" value="1"/>
</dbReference>
<dbReference type="FunFam" id="1.10.600.10:FF:000023">
    <property type="entry name" value="Squalene synthase"/>
    <property type="match status" value="1"/>
</dbReference>
<proteinExistence type="inferred from homology"/>
<evidence type="ECO:0000313" key="3">
    <source>
        <dbReference type="Proteomes" id="UP001431209"/>
    </source>
</evidence>
<sequence>MRLYHRNIAMLRSLAIKRLYSTKVFNPDPRTVYFVKLDEHLKKMNSRTQEEMELCDSKERHFVNLTNGIEVLQHLPIKPHQVNFIRIQSTHLEQGHFKRLIDQLDDNLLMNLAIGKTCYVYDYGSRRTDKNDCLYGVSRAVWMGIPYIRILLNRAWFEMETPREHLYEFVAGANMKMAEFHDNDRPNVFRTEWLMPSFKEHMLQLDRTSRNRLQYFAKFATPEVRKYGVQLVGVSKVTGFDGQHDKYSDMLLEYSESNSRKNTDCKSHSENTEQEMTILSQFNSFDELSSMIRMKFFPPKRSHIVVENNTDLAYCYEILAKTSRSFTLVIQELPEQLRNSVCVFYLVLRALDTIEDDTLYPEYKKAPALISFYTHLDDSSFTVQDCGQKESDVELCRNFDRVLRMPPPHKQVIRDITRRMGAGMADFLNKDVNSVEDYNLYCHYVAGLAGVGLSRLFIAYGEKQALMGDDGSDNTLSNHMGLFLQKTNITRDYFEDVTLERRLGRPLRVFWPKEVWSQYAPEGNIYDFDKHQVEGVMCLNHLIVDALQLVPSVLQYMKMIKDDKLFRFCAIPQVMAFATFAEIFDNQQTFNKMVKIRKGLSCKLILSVNNISDLECAFNEFAHDIQRKLDGGARCTPQVKRDLQLILNRIKNLTSKSTTVRSNTNNASRLFMPILLIAAVSYALREVYIKKK</sequence>
<name>A0AAW2YXF2_9EUKA</name>
<accession>A0AAW2YXF2</accession>
<evidence type="ECO:0000313" key="2">
    <source>
        <dbReference type="EMBL" id="KAL0481810.1"/>
    </source>
</evidence>
<comment type="caution">
    <text evidence="2">The sequence shown here is derived from an EMBL/GenBank/DDBJ whole genome shotgun (WGS) entry which is preliminary data.</text>
</comment>
<dbReference type="GO" id="GO:0005789">
    <property type="term" value="C:endoplasmic reticulum membrane"/>
    <property type="evidence" value="ECO:0007669"/>
    <property type="project" value="TreeGrafter"/>
</dbReference>
<evidence type="ECO:0000256" key="1">
    <source>
        <dbReference type="ARBA" id="ARBA00006251"/>
    </source>
</evidence>
<organism evidence="2 3">
    <name type="scientific">Acrasis kona</name>
    <dbReference type="NCBI Taxonomy" id="1008807"/>
    <lineage>
        <taxon>Eukaryota</taxon>
        <taxon>Discoba</taxon>
        <taxon>Heterolobosea</taxon>
        <taxon>Tetramitia</taxon>
        <taxon>Eutetramitia</taxon>
        <taxon>Acrasidae</taxon>
        <taxon>Acrasis</taxon>
    </lineage>
</organism>
<dbReference type="InterPro" id="IPR044844">
    <property type="entry name" value="Trans_IPPS_euk-type"/>
</dbReference>
<comment type="similarity">
    <text evidence="1">Belongs to the phytoene/squalene synthase family.</text>
</comment>
<dbReference type="GO" id="GO:0045338">
    <property type="term" value="P:farnesyl diphosphate metabolic process"/>
    <property type="evidence" value="ECO:0007669"/>
    <property type="project" value="InterPro"/>
</dbReference>
<dbReference type="InterPro" id="IPR006449">
    <property type="entry name" value="Squal_synth-like"/>
</dbReference>
<dbReference type="InterPro" id="IPR033904">
    <property type="entry name" value="Trans_IPPS_HH"/>
</dbReference>
<reference evidence="2 3" key="1">
    <citation type="submission" date="2024-03" db="EMBL/GenBank/DDBJ databases">
        <title>The Acrasis kona genome and developmental transcriptomes reveal deep origins of eukaryotic multicellular pathways.</title>
        <authorList>
            <person name="Sheikh S."/>
            <person name="Fu C.-J."/>
            <person name="Brown M.W."/>
            <person name="Baldauf S.L."/>
        </authorList>
    </citation>
    <scope>NUCLEOTIDE SEQUENCE [LARGE SCALE GENOMIC DNA]</scope>
    <source>
        <strain evidence="2 3">ATCC MYA-3509</strain>
    </source>
</reference>
<keyword evidence="3" id="KW-1185">Reference proteome</keyword>
<dbReference type="Pfam" id="PF00494">
    <property type="entry name" value="SQS_PSY"/>
    <property type="match status" value="1"/>
</dbReference>
<dbReference type="SFLD" id="SFLDG01018">
    <property type="entry name" value="Squalene/Phytoene_Synthase_Lik"/>
    <property type="match status" value="1"/>
</dbReference>
<dbReference type="SUPFAM" id="SSF48576">
    <property type="entry name" value="Terpenoid synthases"/>
    <property type="match status" value="1"/>
</dbReference>
<protein>
    <submittedName>
        <fullName evidence="2">Farnesyl-diphosphate farnesyltransferase</fullName>
    </submittedName>
</protein>
<dbReference type="Proteomes" id="UP001431209">
    <property type="component" value="Unassembled WGS sequence"/>
</dbReference>
<dbReference type="NCBIfam" id="TIGR01559">
    <property type="entry name" value="squal_synth"/>
    <property type="match status" value="1"/>
</dbReference>
<dbReference type="InterPro" id="IPR002060">
    <property type="entry name" value="Squ/phyt_synthse"/>
</dbReference>
<dbReference type="AlphaFoldDB" id="A0AAW2YXF2"/>
<dbReference type="SFLD" id="SFLDS00005">
    <property type="entry name" value="Isoprenoid_Synthase_Type_I"/>
    <property type="match status" value="1"/>
</dbReference>
<dbReference type="InterPro" id="IPR008949">
    <property type="entry name" value="Isoprenoid_synthase_dom_sf"/>
</dbReference>
<dbReference type="GO" id="GO:0051996">
    <property type="term" value="F:squalene synthase [NAD(P)H] activity"/>
    <property type="evidence" value="ECO:0007669"/>
    <property type="project" value="InterPro"/>
</dbReference>
<dbReference type="PANTHER" id="PTHR11626:SF2">
    <property type="entry name" value="SQUALENE SYNTHASE"/>
    <property type="match status" value="1"/>
</dbReference>